<dbReference type="Proteomes" id="UP000294241">
    <property type="component" value="Unassembled WGS sequence"/>
</dbReference>
<dbReference type="EMBL" id="SHPO01000033">
    <property type="protein sequence ID" value="TCD76546.1"/>
    <property type="molecule type" value="Genomic_DNA"/>
</dbReference>
<dbReference type="Proteomes" id="UP000663812">
    <property type="component" value="Unassembled WGS sequence"/>
</dbReference>
<evidence type="ECO:0000313" key="2">
    <source>
        <dbReference type="EMBL" id="TCD76546.1"/>
    </source>
</evidence>
<gene>
    <name evidence="1" type="ORF">MCC00316_07100</name>
    <name evidence="2" type="ORF">MCC10004_1953</name>
    <name evidence="3" type="ORF">MCC10009_0042</name>
    <name evidence="4" type="ORF">MCC10083_0045</name>
    <name evidence="5" type="ORF">MCC10100_0062</name>
    <name evidence="6" type="ORF">MCC10126_0042</name>
</gene>
<evidence type="ECO:0000313" key="3">
    <source>
        <dbReference type="EMBL" id="TCD87229.1"/>
    </source>
</evidence>
<evidence type="ECO:0000313" key="10">
    <source>
        <dbReference type="Proteomes" id="UP000293475"/>
    </source>
</evidence>
<dbReference type="AlphaFoldDB" id="A0A1D7UKZ0"/>
<reference evidence="1" key="3">
    <citation type="journal article" date="2021" name="Appl. Environ. Microbiol.">
        <title>Novel 3-O-alpha-d-Galactosyl-alpha-l-Arabinofuranosidase for the Assimilation of Gum Arabic Arabinogalactan Protein in Bifidobacterium longum subsp. longum.</title>
        <authorList>
            <person name="Sasaki Y."/>
            <person name="Horigome A."/>
            <person name="Odamaki T."/>
            <person name="Xiao J.Z."/>
            <person name="Ishiwata A."/>
            <person name="Ito Y."/>
            <person name="Kitahara K."/>
            <person name="Fujita K."/>
        </authorList>
    </citation>
    <scope>NUCLEOTIDE SEQUENCE</scope>
    <source>
        <strain evidence="1">MCC00316</strain>
    </source>
</reference>
<evidence type="ECO:0000313" key="4">
    <source>
        <dbReference type="EMBL" id="TCF12592.1"/>
    </source>
</evidence>
<evidence type="ECO:0000313" key="8">
    <source>
        <dbReference type="Proteomes" id="UP000291501"/>
    </source>
</evidence>
<reference evidence="7 8" key="1">
    <citation type="journal article" date="2018" name="Sci. Rep.">
        <title>Genomic diversity and distribution of Bifidobacterium longum subsp. longum across the human lifespan.</title>
        <authorList>
            <person name="Odamaki T."/>
            <person name="Bottacini F."/>
            <person name="Kato K."/>
            <person name="Mitsuyama E."/>
            <person name="Yoshida K."/>
            <person name="Horigome A."/>
            <person name="Xiao J.Z."/>
            <person name="van Sinderen D."/>
        </authorList>
    </citation>
    <scope>NUCLEOTIDE SEQUENCE [LARGE SCALE GENOMIC DNA]</scope>
    <source>
        <strain evidence="2 10">MCC10004</strain>
        <strain evidence="3 9">MCC10009</strain>
        <strain evidence="4 7">MCC10083</strain>
        <strain evidence="5 11">MCC10100</strain>
        <strain evidence="6 8">MCC10126</strain>
    </source>
</reference>
<dbReference type="Proteomes" id="UP000291501">
    <property type="component" value="Unassembled WGS sequence"/>
</dbReference>
<dbReference type="EMBL" id="SHSD01000002">
    <property type="protein sequence ID" value="TCF12592.1"/>
    <property type="molecule type" value="Genomic_DNA"/>
</dbReference>
<evidence type="ECO:0000313" key="1">
    <source>
        <dbReference type="EMBL" id="GHM72420.1"/>
    </source>
</evidence>
<evidence type="ECO:0000313" key="11">
    <source>
        <dbReference type="Proteomes" id="UP000294241"/>
    </source>
</evidence>
<dbReference type="Proteomes" id="UP000293475">
    <property type="component" value="Unassembled WGS sequence"/>
</dbReference>
<dbReference type="EMBL" id="SHST01000008">
    <property type="protein sequence ID" value="TCF41356.1"/>
    <property type="molecule type" value="Genomic_DNA"/>
</dbReference>
<name>A0A1D7UKZ0_BIFLL</name>
<proteinExistence type="predicted"/>
<accession>A0A1D7UKZ0</accession>
<dbReference type="EMBL" id="SHTN01000001">
    <property type="protein sequence ID" value="TCF86279.1"/>
    <property type="molecule type" value="Genomic_DNA"/>
</dbReference>
<dbReference type="Proteomes" id="UP000291881">
    <property type="component" value="Unassembled WGS sequence"/>
</dbReference>
<evidence type="ECO:0000313" key="6">
    <source>
        <dbReference type="EMBL" id="TCF86279.1"/>
    </source>
</evidence>
<comment type="caution">
    <text evidence="3">The sequence shown here is derived from an EMBL/GenBank/DDBJ whole genome shotgun (WGS) entry which is preliminary data.</text>
</comment>
<reference evidence="3" key="2">
    <citation type="submission" date="2019-02" db="EMBL/GenBank/DDBJ databases">
        <authorList>
            <person name="Odamaki T."/>
        </authorList>
    </citation>
    <scope>NUCLEOTIDE SEQUENCE</scope>
    <source>
        <strain evidence="2">MCC10004</strain>
        <strain evidence="3">MCC10009</strain>
        <strain evidence="4">MCC10083</strain>
        <strain evidence="5">MCC10100</strain>
        <strain evidence="6">MCC10126</strain>
    </source>
</reference>
<organism evidence="3 9">
    <name type="scientific">Bifidobacterium longum subsp. longum</name>
    <dbReference type="NCBI Taxonomy" id="1679"/>
    <lineage>
        <taxon>Bacteria</taxon>
        <taxon>Bacillati</taxon>
        <taxon>Actinomycetota</taxon>
        <taxon>Actinomycetes</taxon>
        <taxon>Bifidobacteriales</taxon>
        <taxon>Bifidobacteriaceae</taxon>
        <taxon>Bifidobacterium</taxon>
    </lineage>
</organism>
<evidence type="ECO:0000313" key="5">
    <source>
        <dbReference type="EMBL" id="TCF41356.1"/>
    </source>
</evidence>
<evidence type="ECO:0000313" key="9">
    <source>
        <dbReference type="Proteomes" id="UP000291881"/>
    </source>
</evidence>
<evidence type="ECO:0000313" key="7">
    <source>
        <dbReference type="Proteomes" id="UP000291226"/>
    </source>
</evidence>
<dbReference type="EMBL" id="SHPS01000001">
    <property type="protein sequence ID" value="TCD87229.1"/>
    <property type="molecule type" value="Genomic_DNA"/>
</dbReference>
<sequence length="76" mass="8735">MVHFSVIRVKGSPSYDFDACGDILAMAKAVGVMTENMRTDRCDNTQCDGSRCKGNTMFRLELDTENRRVHRRRHAR</sequence>
<dbReference type="Proteomes" id="UP000291226">
    <property type="component" value="Unassembled WGS sequence"/>
</dbReference>
<protein>
    <submittedName>
        <fullName evidence="3">Uncharacterized protein</fullName>
    </submittedName>
</protein>
<dbReference type="EMBL" id="BNHC01000004">
    <property type="protein sequence ID" value="GHM72420.1"/>
    <property type="molecule type" value="Genomic_DNA"/>
</dbReference>